<organism evidence="2 3">
    <name type="scientific">Naegleria fowleri</name>
    <name type="common">Brain eating amoeba</name>
    <dbReference type="NCBI Taxonomy" id="5763"/>
    <lineage>
        <taxon>Eukaryota</taxon>
        <taxon>Discoba</taxon>
        <taxon>Heterolobosea</taxon>
        <taxon>Tetramitia</taxon>
        <taxon>Eutetramitia</taxon>
        <taxon>Vahlkampfiidae</taxon>
        <taxon>Naegleria</taxon>
    </lineage>
</organism>
<dbReference type="SUPFAM" id="SSF81901">
    <property type="entry name" value="HCP-like"/>
    <property type="match status" value="2"/>
</dbReference>
<protein>
    <submittedName>
        <fullName evidence="2">Uncharacterized protein</fullName>
    </submittedName>
</protein>
<dbReference type="PANTHER" id="PTHR11102">
    <property type="entry name" value="SEL-1-LIKE PROTEIN"/>
    <property type="match status" value="1"/>
</dbReference>
<proteinExistence type="inferred from homology"/>
<dbReference type="Proteomes" id="UP000444721">
    <property type="component" value="Unassembled WGS sequence"/>
</dbReference>
<dbReference type="Pfam" id="PF08238">
    <property type="entry name" value="Sel1"/>
    <property type="match status" value="6"/>
</dbReference>
<dbReference type="OrthoDB" id="2384430at2759"/>
<dbReference type="VEuPathDB" id="AmoebaDB:FDP41_008708"/>
<dbReference type="InterPro" id="IPR006597">
    <property type="entry name" value="Sel1-like"/>
</dbReference>
<dbReference type="Gene3D" id="1.25.40.10">
    <property type="entry name" value="Tetratricopeptide repeat domain"/>
    <property type="match status" value="2"/>
</dbReference>
<accession>A0A6A5BG80</accession>
<reference evidence="2 3" key="1">
    <citation type="journal article" date="2019" name="Sci. Rep.">
        <title>Nanopore sequencing improves the draft genome of the human pathogenic amoeba Naegleria fowleri.</title>
        <authorList>
            <person name="Liechti N."/>
            <person name="Schurch N."/>
            <person name="Bruggmann R."/>
            <person name="Wittwer M."/>
        </authorList>
    </citation>
    <scope>NUCLEOTIDE SEQUENCE [LARGE SCALE GENOMIC DNA]</scope>
    <source>
        <strain evidence="2 3">ATCC 30894</strain>
    </source>
</reference>
<dbReference type="InterPro" id="IPR011990">
    <property type="entry name" value="TPR-like_helical_dom_sf"/>
</dbReference>
<dbReference type="PANTHER" id="PTHR11102:SF160">
    <property type="entry name" value="ERAD-ASSOCIATED E3 UBIQUITIN-PROTEIN LIGASE COMPONENT HRD3"/>
    <property type="match status" value="1"/>
</dbReference>
<evidence type="ECO:0000313" key="2">
    <source>
        <dbReference type="EMBL" id="KAF0973044.1"/>
    </source>
</evidence>
<dbReference type="SMART" id="SM00671">
    <property type="entry name" value="SEL1"/>
    <property type="match status" value="4"/>
</dbReference>
<comment type="similarity">
    <text evidence="1">Belongs to the sel-1 family.</text>
</comment>
<evidence type="ECO:0000313" key="3">
    <source>
        <dbReference type="Proteomes" id="UP000444721"/>
    </source>
</evidence>
<dbReference type="RefSeq" id="XP_044557757.1">
    <property type="nucleotide sequence ID" value="XM_044712591.1"/>
</dbReference>
<dbReference type="EMBL" id="VFQX01000063">
    <property type="protein sequence ID" value="KAF0973044.1"/>
    <property type="molecule type" value="Genomic_DNA"/>
</dbReference>
<dbReference type="GeneID" id="68115926"/>
<sequence length="317" mass="36136">MKRFFSVCSTTLRVMTSNSLSTNATRTPFGIAPSVLRMCFKSPNHYCTIHHSINLHIKFNNYHHHYGNPTLHTHSNNNHHHDHDHHHFNTYVLQQELVRKALEENDAESQASLGVAYYTGERFIVHDQQHVLKQDLSKAFQFLSMAAQQNHPGALFLLGNLYLEGVEGVVEKDEKKALHYWELAASLQQPQALFALGVMYLNSEHGSILNELGNDKEEEQQHHHQNSETLSATVQKGMHYLERAAELGSTDACFNLALLYHCGSVQQPKDLSKAIQYYERIANSPHGDAQAQFNLGCLYRERCIHNHHSGENDHQIS</sequence>
<dbReference type="AlphaFoldDB" id="A0A6A5BG80"/>
<comment type="caution">
    <text evidence="2">The sequence shown here is derived from an EMBL/GenBank/DDBJ whole genome shotgun (WGS) entry which is preliminary data.</text>
</comment>
<dbReference type="VEuPathDB" id="AmoebaDB:NfTy_008110"/>
<keyword evidence="3" id="KW-1185">Reference proteome</keyword>
<name>A0A6A5BG80_NAEFO</name>
<dbReference type="InterPro" id="IPR050767">
    <property type="entry name" value="Sel1_AlgK"/>
</dbReference>
<gene>
    <name evidence="2" type="ORF">FDP41_008708</name>
</gene>
<evidence type="ECO:0000256" key="1">
    <source>
        <dbReference type="ARBA" id="ARBA00038101"/>
    </source>
</evidence>